<dbReference type="SUPFAM" id="SSF55550">
    <property type="entry name" value="SH2 domain"/>
    <property type="match status" value="1"/>
</dbReference>
<keyword evidence="1" id="KW-0727">SH2 domain</keyword>
<dbReference type="Proteomes" id="UP000835052">
    <property type="component" value="Unassembled WGS sequence"/>
</dbReference>
<evidence type="ECO:0000313" key="4">
    <source>
        <dbReference type="Proteomes" id="UP000835052"/>
    </source>
</evidence>
<accession>A0A8S1HNG0</accession>
<dbReference type="InterPro" id="IPR000980">
    <property type="entry name" value="SH2"/>
</dbReference>
<comment type="caution">
    <text evidence="3">The sequence shown here is derived from an EMBL/GenBank/DDBJ whole genome shotgun (WGS) entry which is preliminary data.</text>
</comment>
<dbReference type="InterPro" id="IPR036860">
    <property type="entry name" value="SH2_dom_sf"/>
</dbReference>
<dbReference type="AlphaFoldDB" id="A0A8S1HNG0"/>
<dbReference type="PROSITE" id="PS50001">
    <property type="entry name" value="SH2"/>
    <property type="match status" value="1"/>
</dbReference>
<dbReference type="Pfam" id="PF00017">
    <property type="entry name" value="SH2"/>
    <property type="match status" value="1"/>
</dbReference>
<gene>
    <name evidence="3" type="ORF">CAUJ_LOCUS13298</name>
</gene>
<dbReference type="EMBL" id="CAJGYM010000093">
    <property type="protein sequence ID" value="CAD6197389.1"/>
    <property type="molecule type" value="Genomic_DNA"/>
</dbReference>
<protein>
    <recommendedName>
        <fullName evidence="2">SH2 domain-containing protein</fullName>
    </recommendedName>
</protein>
<organism evidence="3 4">
    <name type="scientific">Caenorhabditis auriculariae</name>
    <dbReference type="NCBI Taxonomy" id="2777116"/>
    <lineage>
        <taxon>Eukaryota</taxon>
        <taxon>Metazoa</taxon>
        <taxon>Ecdysozoa</taxon>
        <taxon>Nematoda</taxon>
        <taxon>Chromadorea</taxon>
        <taxon>Rhabditida</taxon>
        <taxon>Rhabditina</taxon>
        <taxon>Rhabditomorpha</taxon>
        <taxon>Rhabditoidea</taxon>
        <taxon>Rhabditidae</taxon>
        <taxon>Peloderinae</taxon>
        <taxon>Caenorhabditis</taxon>
    </lineage>
</organism>
<sequence length="213" mass="24356">MVVETFHWFKDLLKKNDQRRSLSTGDLAVSRPSCSNPDLMEISFDQHPTTSSLPDHFDDCDRVPMNFSEGKPKLMSQSHTMARKMMQSGERSSSVGSATITELHLSQKWFFPGADIRKAERILMTNGMIQGSFVVLHFNGQFVLSVWHKQSAQHLKINQFWKNGEPTFRLDIDKSFKNVCELVDYYRRHKGFVLPTKLSVGVGRGPHALRSRA</sequence>
<feature type="domain" description="SH2" evidence="2">
    <location>
        <begin position="109"/>
        <end position="202"/>
    </location>
</feature>
<dbReference type="SMART" id="SM00252">
    <property type="entry name" value="SH2"/>
    <property type="match status" value="1"/>
</dbReference>
<name>A0A8S1HNG0_9PELO</name>
<evidence type="ECO:0000256" key="1">
    <source>
        <dbReference type="PROSITE-ProRule" id="PRU00191"/>
    </source>
</evidence>
<keyword evidence="4" id="KW-1185">Reference proteome</keyword>
<evidence type="ECO:0000313" key="3">
    <source>
        <dbReference type="EMBL" id="CAD6197389.1"/>
    </source>
</evidence>
<reference evidence="3" key="1">
    <citation type="submission" date="2020-10" db="EMBL/GenBank/DDBJ databases">
        <authorList>
            <person name="Kikuchi T."/>
        </authorList>
    </citation>
    <scope>NUCLEOTIDE SEQUENCE</scope>
    <source>
        <strain evidence="3">NKZ352</strain>
    </source>
</reference>
<proteinExistence type="predicted"/>
<dbReference type="OrthoDB" id="5799443at2759"/>
<dbReference type="Gene3D" id="3.30.505.10">
    <property type="entry name" value="SH2 domain"/>
    <property type="match status" value="1"/>
</dbReference>
<evidence type="ECO:0000259" key="2">
    <source>
        <dbReference type="PROSITE" id="PS50001"/>
    </source>
</evidence>